<keyword evidence="2" id="KW-1185">Reference proteome</keyword>
<reference evidence="2" key="1">
    <citation type="journal article" date="2019" name="Int. J. Syst. Evol. Microbiol.">
        <title>The Global Catalogue of Microorganisms (GCM) 10K type strain sequencing project: providing services to taxonomists for standard genome sequencing and annotation.</title>
        <authorList>
            <consortium name="The Broad Institute Genomics Platform"/>
            <consortium name="The Broad Institute Genome Sequencing Center for Infectious Disease"/>
            <person name="Wu L."/>
            <person name="Ma J."/>
        </authorList>
    </citation>
    <scope>NUCLEOTIDE SEQUENCE [LARGE SCALE GENOMIC DNA]</scope>
    <source>
        <strain evidence="2">KCTC 42423</strain>
    </source>
</reference>
<evidence type="ECO:0000313" key="1">
    <source>
        <dbReference type="EMBL" id="MFD2591761.1"/>
    </source>
</evidence>
<comment type="caution">
    <text evidence="1">The sequence shown here is derived from an EMBL/GenBank/DDBJ whole genome shotgun (WGS) entry which is preliminary data.</text>
</comment>
<dbReference type="EMBL" id="JBHULX010000022">
    <property type="protein sequence ID" value="MFD2591761.1"/>
    <property type="molecule type" value="Genomic_DNA"/>
</dbReference>
<organism evidence="1 2">
    <name type="scientific">Aquimarina hainanensis</name>
    <dbReference type="NCBI Taxonomy" id="1578017"/>
    <lineage>
        <taxon>Bacteria</taxon>
        <taxon>Pseudomonadati</taxon>
        <taxon>Bacteroidota</taxon>
        <taxon>Flavobacteriia</taxon>
        <taxon>Flavobacteriales</taxon>
        <taxon>Flavobacteriaceae</taxon>
        <taxon>Aquimarina</taxon>
    </lineage>
</organism>
<accession>A0ABW5N962</accession>
<name>A0ABW5N962_9FLAO</name>
<evidence type="ECO:0000313" key="2">
    <source>
        <dbReference type="Proteomes" id="UP001597459"/>
    </source>
</evidence>
<dbReference type="InterPro" id="IPR056470">
    <property type="entry name" value="BesD/HalB-like"/>
</dbReference>
<dbReference type="Proteomes" id="UP001597459">
    <property type="component" value="Unassembled WGS sequence"/>
</dbReference>
<dbReference type="Pfam" id="PF23169">
    <property type="entry name" value="HalD"/>
    <property type="match status" value="1"/>
</dbReference>
<sequence length="230" mass="26470">MKTIAKKTPIIAYEDMHRLKEEFQKNKYVKLPGFFTKDKFQTLFNEAIHLLDTYSKRKDFLMEDTEFTPRKISTVSGNVIFNESSMITELYQEEELIAFLEEISGDKLFPTPDIADRHAIHRLHKKNDIHGGHVDTYPFVLITCLESPGKDGGGELEYVPNSLDIKDLGTDKAVRGYLDQGESYFMRASDSVHRVLPLKKEVNRTVVVFTYADEVSKDIIESYSSNLLYD</sequence>
<dbReference type="SUPFAM" id="SSF51197">
    <property type="entry name" value="Clavaminate synthase-like"/>
    <property type="match status" value="1"/>
</dbReference>
<gene>
    <name evidence="1" type="ORF">ACFSTE_13055</name>
</gene>
<protein>
    <recommendedName>
        <fullName evidence="3">Fe2OG dioxygenase domain-containing protein</fullName>
    </recommendedName>
</protein>
<proteinExistence type="predicted"/>
<dbReference type="RefSeq" id="WP_176027152.1">
    <property type="nucleotide sequence ID" value="NZ_JBHSJV010000001.1"/>
</dbReference>
<evidence type="ECO:0008006" key="3">
    <source>
        <dbReference type="Google" id="ProtNLM"/>
    </source>
</evidence>